<accession>A0ACC0UJE5</accession>
<dbReference type="Proteomes" id="UP001207468">
    <property type="component" value="Unassembled WGS sequence"/>
</dbReference>
<evidence type="ECO:0000313" key="2">
    <source>
        <dbReference type="Proteomes" id="UP001207468"/>
    </source>
</evidence>
<dbReference type="EMBL" id="JAGFNK010000018">
    <property type="protein sequence ID" value="KAI9511705.1"/>
    <property type="molecule type" value="Genomic_DNA"/>
</dbReference>
<organism evidence="1 2">
    <name type="scientific">Russula earlei</name>
    <dbReference type="NCBI Taxonomy" id="71964"/>
    <lineage>
        <taxon>Eukaryota</taxon>
        <taxon>Fungi</taxon>
        <taxon>Dikarya</taxon>
        <taxon>Basidiomycota</taxon>
        <taxon>Agaricomycotina</taxon>
        <taxon>Agaricomycetes</taxon>
        <taxon>Russulales</taxon>
        <taxon>Russulaceae</taxon>
        <taxon>Russula</taxon>
    </lineage>
</organism>
<comment type="caution">
    <text evidence="1">The sequence shown here is derived from an EMBL/GenBank/DDBJ whole genome shotgun (WGS) entry which is preliminary data.</text>
</comment>
<reference evidence="1" key="1">
    <citation type="submission" date="2021-03" db="EMBL/GenBank/DDBJ databases">
        <title>Evolutionary priming and transition to the ectomycorrhizal habit in an iconic lineage of mushroom-forming fungi: is preadaptation a requirement?</title>
        <authorList>
            <consortium name="DOE Joint Genome Institute"/>
            <person name="Looney B.P."/>
            <person name="Miyauchi S."/>
            <person name="Morin E."/>
            <person name="Drula E."/>
            <person name="Courty P.E."/>
            <person name="Chicoki N."/>
            <person name="Fauchery L."/>
            <person name="Kohler A."/>
            <person name="Kuo A."/>
            <person name="LaButti K."/>
            <person name="Pangilinan J."/>
            <person name="Lipzen A."/>
            <person name="Riley R."/>
            <person name="Andreopoulos W."/>
            <person name="He G."/>
            <person name="Johnson J."/>
            <person name="Barry K.W."/>
            <person name="Grigoriev I.V."/>
            <person name="Nagy L."/>
            <person name="Hibbett D."/>
            <person name="Henrissat B."/>
            <person name="Matheny P.B."/>
            <person name="Labbe J."/>
            <person name="Martin A.F."/>
        </authorList>
    </citation>
    <scope>NUCLEOTIDE SEQUENCE</scope>
    <source>
        <strain evidence="1">BPL698</strain>
    </source>
</reference>
<keyword evidence="2" id="KW-1185">Reference proteome</keyword>
<protein>
    <submittedName>
        <fullName evidence="1">Uncharacterized protein</fullName>
    </submittedName>
</protein>
<evidence type="ECO:0000313" key="1">
    <source>
        <dbReference type="EMBL" id="KAI9511705.1"/>
    </source>
</evidence>
<proteinExistence type="predicted"/>
<name>A0ACC0UJE5_9AGAM</name>
<sequence>MLEDQICLGEMAKLQFAQMQIDDEYTDIKMQKRNPTMQVESTDGEDFDFDKVGDMSLSESEVIFQPVHKKKAAEKAAKAATWEDIEKMMEQIRHGDGDMTTMTGRFTCIHAAPSMYANACLQEPGKGKKTVKVPEDVDPFENGGLNEEDADAPHPAFEPQPFVQFAPKDREHIGEHHERDPRHQNNRLLQLVKIIDNGSDVKAPRNKKKETKVSKTSEALKK</sequence>
<gene>
    <name evidence="1" type="ORF">F5148DRAFT_1146655</name>
</gene>